<dbReference type="Proteomes" id="UP001396334">
    <property type="component" value="Unassembled WGS sequence"/>
</dbReference>
<proteinExistence type="predicted"/>
<name>A0ABR2SY35_9ROSI</name>
<organism evidence="1 2">
    <name type="scientific">Hibiscus sabdariffa</name>
    <name type="common">roselle</name>
    <dbReference type="NCBI Taxonomy" id="183260"/>
    <lineage>
        <taxon>Eukaryota</taxon>
        <taxon>Viridiplantae</taxon>
        <taxon>Streptophyta</taxon>
        <taxon>Embryophyta</taxon>
        <taxon>Tracheophyta</taxon>
        <taxon>Spermatophyta</taxon>
        <taxon>Magnoliopsida</taxon>
        <taxon>eudicotyledons</taxon>
        <taxon>Gunneridae</taxon>
        <taxon>Pentapetalae</taxon>
        <taxon>rosids</taxon>
        <taxon>malvids</taxon>
        <taxon>Malvales</taxon>
        <taxon>Malvaceae</taxon>
        <taxon>Malvoideae</taxon>
        <taxon>Hibiscus</taxon>
    </lineage>
</organism>
<accession>A0ABR2SY35</accession>
<sequence>MVEEVLTRHLVALAAHAALESTTGESLDDFSEDEENIVSVTKDDDVHLLDADDVEAIMTDASEGNGLDVEDDVWSPTIARLGLGNNKPI</sequence>
<protein>
    <submittedName>
        <fullName evidence="1">Uncharacterized protein</fullName>
    </submittedName>
</protein>
<keyword evidence="2" id="KW-1185">Reference proteome</keyword>
<comment type="caution">
    <text evidence="1">The sequence shown here is derived from an EMBL/GenBank/DDBJ whole genome shotgun (WGS) entry which is preliminary data.</text>
</comment>
<evidence type="ECO:0000313" key="1">
    <source>
        <dbReference type="EMBL" id="KAK9030145.1"/>
    </source>
</evidence>
<evidence type="ECO:0000313" key="2">
    <source>
        <dbReference type="Proteomes" id="UP001396334"/>
    </source>
</evidence>
<gene>
    <name evidence="1" type="ORF">V6N11_031576</name>
</gene>
<reference evidence="1 2" key="1">
    <citation type="journal article" date="2024" name="G3 (Bethesda)">
        <title>Genome assembly of Hibiscus sabdariffa L. provides insights into metabolisms of medicinal natural products.</title>
        <authorList>
            <person name="Kim T."/>
        </authorList>
    </citation>
    <scope>NUCLEOTIDE SEQUENCE [LARGE SCALE GENOMIC DNA]</scope>
    <source>
        <strain evidence="1">TK-2024</strain>
        <tissue evidence="1">Old leaves</tissue>
    </source>
</reference>
<dbReference type="EMBL" id="JBBPBN010000010">
    <property type="protein sequence ID" value="KAK9030145.1"/>
    <property type="molecule type" value="Genomic_DNA"/>
</dbReference>